<reference evidence="4 5" key="1">
    <citation type="journal article" date="2020" name="Proc. Natl. Acad. Sci. U.S.A.">
        <title>Ecological drivers of bacterial community assembly in synthetic phycospheres.</title>
        <authorList>
            <person name="Fu H."/>
            <person name="Uchimiya M."/>
            <person name="Gore J."/>
            <person name="Moran M.A."/>
        </authorList>
    </citation>
    <scope>NUCLEOTIDE SEQUENCE [LARGE SCALE GENOMIC DNA]</scope>
    <source>
        <strain evidence="4">HF-Din03</strain>
    </source>
</reference>
<dbReference type="InterPro" id="IPR003784">
    <property type="entry name" value="BioY"/>
</dbReference>
<dbReference type="AlphaFoldDB" id="A0A850LGH8"/>
<dbReference type="Gene3D" id="1.10.1760.20">
    <property type="match status" value="1"/>
</dbReference>
<dbReference type="Pfam" id="PF02632">
    <property type="entry name" value="BioY"/>
    <property type="match status" value="1"/>
</dbReference>
<feature type="transmembrane region" description="Helical" evidence="3">
    <location>
        <begin position="20"/>
        <end position="41"/>
    </location>
</feature>
<dbReference type="PIRSF" id="PIRSF016661">
    <property type="entry name" value="BioY"/>
    <property type="match status" value="1"/>
</dbReference>
<comment type="caution">
    <text evidence="4">The sequence shown here is derived from an EMBL/GenBank/DDBJ whole genome shotgun (WGS) entry which is preliminary data.</text>
</comment>
<dbReference type="PANTHER" id="PTHR34295:SF1">
    <property type="entry name" value="BIOTIN TRANSPORTER BIOY"/>
    <property type="match status" value="1"/>
</dbReference>
<evidence type="ECO:0000256" key="3">
    <source>
        <dbReference type="SAM" id="Phobius"/>
    </source>
</evidence>
<organism evidence="4 5">
    <name type="scientific">Ruegeria pomeroyi</name>
    <dbReference type="NCBI Taxonomy" id="89184"/>
    <lineage>
        <taxon>Bacteria</taxon>
        <taxon>Pseudomonadati</taxon>
        <taxon>Pseudomonadota</taxon>
        <taxon>Alphaproteobacteria</taxon>
        <taxon>Rhodobacterales</taxon>
        <taxon>Roseobacteraceae</taxon>
        <taxon>Ruegeria</taxon>
    </lineage>
</organism>
<gene>
    <name evidence="4" type="ORF">HW564_09610</name>
</gene>
<dbReference type="OMA" id="ATWIRYG"/>
<dbReference type="EMBL" id="JABXIY010000024">
    <property type="protein sequence ID" value="NVK97171.1"/>
    <property type="molecule type" value="Genomic_DNA"/>
</dbReference>
<dbReference type="GO" id="GO:0005886">
    <property type="term" value="C:plasma membrane"/>
    <property type="evidence" value="ECO:0007669"/>
    <property type="project" value="UniProtKB-SubCell"/>
</dbReference>
<feature type="transmembrane region" description="Helical" evidence="3">
    <location>
        <begin position="160"/>
        <end position="187"/>
    </location>
</feature>
<feature type="transmembrane region" description="Helical" evidence="3">
    <location>
        <begin position="53"/>
        <end position="77"/>
    </location>
</feature>
<feature type="transmembrane region" description="Helical" evidence="3">
    <location>
        <begin position="132"/>
        <end position="154"/>
    </location>
</feature>
<keyword evidence="2 3" id="KW-0472">Membrane</keyword>
<protein>
    <recommendedName>
        <fullName evidence="2">Biotin transporter</fullName>
    </recommendedName>
</protein>
<name>A0A850LGH8_9RHOB</name>
<dbReference type="RefSeq" id="WP_011048019.1">
    <property type="nucleotide sequence ID" value="NZ_CP076685.1"/>
</dbReference>
<evidence type="ECO:0000313" key="4">
    <source>
        <dbReference type="EMBL" id="NVK97171.1"/>
    </source>
</evidence>
<keyword evidence="2" id="KW-1003">Cell membrane</keyword>
<dbReference type="Proteomes" id="UP000565723">
    <property type="component" value="Unassembled WGS sequence"/>
</dbReference>
<sequence>MSMTVLADAIGPREGTARLAKQAVLVVLGIAALAIAAKIKVPMWPVPITMGTFAVLTLGTAYGARLGLVTMMGYLLVGALGFDVFATSSAEKFGLTYMMGGTGGYLVGYLMATVLLGALAARGWDRSFAKMALALVLANVLIYVPGLLWLGQLYGWDKPILQWGLTPFLVGDALKLVLAAVLIPGLWKLVGNARG</sequence>
<dbReference type="GO" id="GO:0015225">
    <property type="term" value="F:biotin transmembrane transporter activity"/>
    <property type="evidence" value="ECO:0007669"/>
    <property type="project" value="UniProtKB-UniRule"/>
</dbReference>
<evidence type="ECO:0000256" key="2">
    <source>
        <dbReference type="PIRNR" id="PIRNR016661"/>
    </source>
</evidence>
<keyword evidence="2" id="KW-0813">Transport</keyword>
<evidence type="ECO:0000256" key="1">
    <source>
        <dbReference type="ARBA" id="ARBA00010692"/>
    </source>
</evidence>
<keyword evidence="3" id="KW-0812">Transmembrane</keyword>
<accession>A0A850LGH8</accession>
<proteinExistence type="inferred from homology"/>
<comment type="similarity">
    <text evidence="1 2">Belongs to the BioY family.</text>
</comment>
<comment type="subcellular location">
    <subcellularLocation>
        <location evidence="2">Cell membrane</location>
        <topology evidence="2">Multi-pass membrane protein</topology>
    </subcellularLocation>
</comment>
<dbReference type="PANTHER" id="PTHR34295">
    <property type="entry name" value="BIOTIN TRANSPORTER BIOY"/>
    <property type="match status" value="1"/>
</dbReference>
<evidence type="ECO:0000313" key="5">
    <source>
        <dbReference type="Proteomes" id="UP000565723"/>
    </source>
</evidence>
<feature type="transmembrane region" description="Helical" evidence="3">
    <location>
        <begin position="97"/>
        <end position="120"/>
    </location>
</feature>
<keyword evidence="3" id="KW-1133">Transmembrane helix</keyword>